<dbReference type="PANTHER" id="PTHR37376">
    <property type="entry name" value="EXPRESSED PROTEIN"/>
    <property type="match status" value="1"/>
</dbReference>
<gene>
    <name evidence="2" type="ORF">P3X46_022628</name>
</gene>
<feature type="region of interest" description="Disordered" evidence="1">
    <location>
        <begin position="30"/>
        <end position="58"/>
    </location>
</feature>
<dbReference type="PANTHER" id="PTHR37376:SF1">
    <property type="entry name" value="EXPRESSED PROTEIN"/>
    <property type="match status" value="1"/>
</dbReference>
<proteinExistence type="predicted"/>
<accession>A0ABQ9L8H1</accession>
<protein>
    <submittedName>
        <fullName evidence="2">Uncharacterized protein</fullName>
    </submittedName>
</protein>
<dbReference type="Proteomes" id="UP001174677">
    <property type="component" value="Chromosome 13"/>
</dbReference>
<evidence type="ECO:0000313" key="3">
    <source>
        <dbReference type="Proteomes" id="UP001174677"/>
    </source>
</evidence>
<dbReference type="InterPro" id="IPR028260">
    <property type="entry name" value="FAM177"/>
</dbReference>
<comment type="caution">
    <text evidence="2">The sequence shown here is derived from an EMBL/GenBank/DDBJ whole genome shotgun (WGS) entry which is preliminary data.</text>
</comment>
<dbReference type="EMBL" id="JARPOI010000013">
    <property type="protein sequence ID" value="KAJ9162888.1"/>
    <property type="molecule type" value="Genomic_DNA"/>
</dbReference>
<feature type="compositionally biased region" description="Low complexity" evidence="1">
    <location>
        <begin position="35"/>
        <end position="44"/>
    </location>
</feature>
<organism evidence="2 3">
    <name type="scientific">Hevea brasiliensis</name>
    <name type="common">Para rubber tree</name>
    <name type="synonym">Siphonia brasiliensis</name>
    <dbReference type="NCBI Taxonomy" id="3981"/>
    <lineage>
        <taxon>Eukaryota</taxon>
        <taxon>Viridiplantae</taxon>
        <taxon>Streptophyta</taxon>
        <taxon>Embryophyta</taxon>
        <taxon>Tracheophyta</taxon>
        <taxon>Spermatophyta</taxon>
        <taxon>Magnoliopsida</taxon>
        <taxon>eudicotyledons</taxon>
        <taxon>Gunneridae</taxon>
        <taxon>Pentapetalae</taxon>
        <taxon>rosids</taxon>
        <taxon>fabids</taxon>
        <taxon>Malpighiales</taxon>
        <taxon>Euphorbiaceae</taxon>
        <taxon>Crotonoideae</taxon>
        <taxon>Micrandreae</taxon>
        <taxon>Hevea</taxon>
    </lineage>
</organism>
<sequence length="133" mass="14615">MPINKDPSTPPPMIGKIGPYTVFVTPPSTPKPAGPVFDSPKKVVSPPPVLPPPQQIDKSVSAQPLSDVSVSGFFRSAFDKVQNAHSSLDEYLARWFGLNQSKYQWALDDYYESKELGKDNAKPKEISNQVQSV</sequence>
<evidence type="ECO:0000256" key="1">
    <source>
        <dbReference type="SAM" id="MobiDB-lite"/>
    </source>
</evidence>
<name>A0ABQ9L8H1_HEVBR</name>
<dbReference type="Pfam" id="PF14774">
    <property type="entry name" value="FAM177"/>
    <property type="match status" value="1"/>
</dbReference>
<feature type="compositionally biased region" description="Pro residues" evidence="1">
    <location>
        <begin position="45"/>
        <end position="54"/>
    </location>
</feature>
<reference evidence="2" key="1">
    <citation type="journal article" date="2023" name="Plant Biotechnol. J.">
        <title>Chromosome-level wild Hevea brasiliensis genome provides new tools for genomic-assisted breeding and valuable loci to elevate rubber yield.</title>
        <authorList>
            <person name="Cheng H."/>
            <person name="Song X."/>
            <person name="Hu Y."/>
            <person name="Wu T."/>
            <person name="Yang Q."/>
            <person name="An Z."/>
            <person name="Feng S."/>
            <person name="Deng Z."/>
            <person name="Wu W."/>
            <person name="Zeng X."/>
            <person name="Tu M."/>
            <person name="Wang X."/>
            <person name="Huang H."/>
        </authorList>
    </citation>
    <scope>NUCLEOTIDE SEQUENCE</scope>
    <source>
        <strain evidence="2">MT/VB/25A 57/8</strain>
    </source>
</reference>
<keyword evidence="3" id="KW-1185">Reference proteome</keyword>
<evidence type="ECO:0000313" key="2">
    <source>
        <dbReference type="EMBL" id="KAJ9162888.1"/>
    </source>
</evidence>